<evidence type="ECO:0000256" key="4">
    <source>
        <dbReference type="ARBA" id="ARBA00022989"/>
    </source>
</evidence>
<evidence type="ECO:0000256" key="3">
    <source>
        <dbReference type="ARBA" id="ARBA00022692"/>
    </source>
</evidence>
<evidence type="ECO:0000256" key="5">
    <source>
        <dbReference type="ARBA" id="ARBA00023136"/>
    </source>
</evidence>
<feature type="region of interest" description="Disordered" evidence="6">
    <location>
        <begin position="233"/>
        <end position="262"/>
    </location>
</feature>
<evidence type="ECO:0000256" key="2">
    <source>
        <dbReference type="ARBA" id="ARBA00022475"/>
    </source>
</evidence>
<feature type="domain" description="ABC3 transporter permease C-terminal" evidence="8">
    <location>
        <begin position="317"/>
        <end position="435"/>
    </location>
</feature>
<dbReference type="Pfam" id="PF02687">
    <property type="entry name" value="FtsX"/>
    <property type="match status" value="1"/>
</dbReference>
<dbReference type="InterPro" id="IPR051125">
    <property type="entry name" value="ABC-4/HrtB_transporter"/>
</dbReference>
<proteinExistence type="predicted"/>
<evidence type="ECO:0000256" key="1">
    <source>
        <dbReference type="ARBA" id="ARBA00004651"/>
    </source>
</evidence>
<accession>A0A939GIY6</accession>
<comment type="subcellular location">
    <subcellularLocation>
        <location evidence="1">Cell membrane</location>
        <topology evidence="1">Multi-pass membrane protein</topology>
    </subcellularLocation>
</comment>
<feature type="transmembrane region" description="Helical" evidence="7">
    <location>
        <begin position="20"/>
        <end position="38"/>
    </location>
</feature>
<name>A0A939GIY6_9BACT</name>
<evidence type="ECO:0000313" key="10">
    <source>
        <dbReference type="EMBL" id="MBO0938099.1"/>
    </source>
</evidence>
<dbReference type="GO" id="GO:0005886">
    <property type="term" value="C:plasma membrane"/>
    <property type="evidence" value="ECO:0007669"/>
    <property type="project" value="UniProtKB-SubCell"/>
</dbReference>
<keyword evidence="2" id="KW-1003">Cell membrane</keyword>
<evidence type="ECO:0000313" key="11">
    <source>
        <dbReference type="Proteomes" id="UP000664034"/>
    </source>
</evidence>
<sequence length="442" mass="47703">MTLAKISWSNLKDKPLSSFLSGLLMTLGIAIISLLLLLNKQLQDQFSRNIRGVDMVIGAKGSPLQLILSSIYQIDSPVGNIPLAEAQRLTRNPLIKSAIPMAMGDSYRSFRIVGTNQKYLDQFGATMAQGKPFSADLEVVIGPRVAEVTGLKVGDSFASQHGFDTNGEEHGNKKYRVVGLLAPSNSVCDQLILTNVSSIWAIHESHDDHHDETTTGPVGMPMVGAMAGRMAGRAHKAELHDDDEGNNEAPEEGPDANAGPDAGPQITAMLVKFRNPMGMMLKRGIDNSPKLQAALPAIEVNRLFDLLGVGIETLRGLALAIILVAGISVFVSLYNSLKERRYEMALMLSMGATRAQLFGMLLLEGLVLALIGFVAGLALSRLGLWLLSQFVEGNYHYSFSSLAILPDEWYLLIVAVVIGLLAAALPALGVYRMNISRVLAEE</sequence>
<dbReference type="AlphaFoldDB" id="A0A939GIY6"/>
<feature type="transmembrane region" description="Helical" evidence="7">
    <location>
        <begin position="317"/>
        <end position="337"/>
    </location>
</feature>
<organism evidence="10 11">
    <name type="scientific">Fibrella rubiginis</name>
    <dbReference type="NCBI Taxonomy" id="2817060"/>
    <lineage>
        <taxon>Bacteria</taxon>
        <taxon>Pseudomonadati</taxon>
        <taxon>Bacteroidota</taxon>
        <taxon>Cytophagia</taxon>
        <taxon>Cytophagales</taxon>
        <taxon>Spirosomataceae</taxon>
        <taxon>Fibrella</taxon>
    </lineage>
</organism>
<gene>
    <name evidence="10" type="ORF">J2I47_16220</name>
</gene>
<evidence type="ECO:0000259" key="9">
    <source>
        <dbReference type="Pfam" id="PF12704"/>
    </source>
</evidence>
<protein>
    <submittedName>
        <fullName evidence="10">ABC transporter permease</fullName>
    </submittedName>
</protein>
<dbReference type="EMBL" id="JAFMYV010000008">
    <property type="protein sequence ID" value="MBO0938099.1"/>
    <property type="molecule type" value="Genomic_DNA"/>
</dbReference>
<feature type="transmembrane region" description="Helical" evidence="7">
    <location>
        <begin position="357"/>
        <end position="379"/>
    </location>
</feature>
<dbReference type="Pfam" id="PF12704">
    <property type="entry name" value="MacB_PCD"/>
    <property type="match status" value="1"/>
</dbReference>
<dbReference type="RefSeq" id="WP_207365634.1">
    <property type="nucleotide sequence ID" value="NZ_JAFMYV010000008.1"/>
</dbReference>
<feature type="domain" description="MacB-like periplasmic core" evidence="9">
    <location>
        <begin position="18"/>
        <end position="196"/>
    </location>
</feature>
<dbReference type="InterPro" id="IPR025857">
    <property type="entry name" value="MacB_PCD"/>
</dbReference>
<keyword evidence="4 7" id="KW-1133">Transmembrane helix</keyword>
<comment type="caution">
    <text evidence="10">The sequence shown here is derived from an EMBL/GenBank/DDBJ whole genome shotgun (WGS) entry which is preliminary data.</text>
</comment>
<dbReference type="PANTHER" id="PTHR43738">
    <property type="entry name" value="ABC TRANSPORTER, MEMBRANE PROTEIN"/>
    <property type="match status" value="1"/>
</dbReference>
<evidence type="ECO:0000256" key="6">
    <source>
        <dbReference type="SAM" id="MobiDB-lite"/>
    </source>
</evidence>
<feature type="compositionally biased region" description="Acidic residues" evidence="6">
    <location>
        <begin position="240"/>
        <end position="254"/>
    </location>
</feature>
<keyword evidence="3 7" id="KW-0812">Transmembrane</keyword>
<keyword evidence="11" id="KW-1185">Reference proteome</keyword>
<feature type="transmembrane region" description="Helical" evidence="7">
    <location>
        <begin position="409"/>
        <end position="431"/>
    </location>
</feature>
<dbReference type="InterPro" id="IPR003838">
    <property type="entry name" value="ABC3_permease_C"/>
</dbReference>
<dbReference type="Proteomes" id="UP000664034">
    <property type="component" value="Unassembled WGS sequence"/>
</dbReference>
<keyword evidence="5 7" id="KW-0472">Membrane</keyword>
<reference evidence="10" key="1">
    <citation type="submission" date="2021-03" db="EMBL/GenBank/DDBJ databases">
        <title>Fibrella sp. HMF5335 genome sequencing and assembly.</title>
        <authorList>
            <person name="Kang H."/>
            <person name="Kim H."/>
            <person name="Bae S."/>
            <person name="Joh K."/>
        </authorList>
    </citation>
    <scope>NUCLEOTIDE SEQUENCE</scope>
    <source>
        <strain evidence="10">HMF5335</strain>
    </source>
</reference>
<evidence type="ECO:0000259" key="8">
    <source>
        <dbReference type="Pfam" id="PF02687"/>
    </source>
</evidence>
<evidence type="ECO:0000256" key="7">
    <source>
        <dbReference type="SAM" id="Phobius"/>
    </source>
</evidence>
<dbReference type="PANTHER" id="PTHR43738:SF2">
    <property type="entry name" value="ABC TRANSPORTER PERMEASE"/>
    <property type="match status" value="1"/>
</dbReference>